<protein>
    <submittedName>
        <fullName evidence="1">Uncharacterized protein</fullName>
    </submittedName>
</protein>
<dbReference type="AlphaFoldDB" id="A0A225VR91"/>
<evidence type="ECO:0000313" key="2">
    <source>
        <dbReference type="Proteomes" id="UP000198211"/>
    </source>
</evidence>
<proteinExistence type="predicted"/>
<dbReference type="OrthoDB" id="100082at2759"/>
<keyword evidence="2" id="KW-1185">Reference proteome</keyword>
<sequence length="488" mass="56866">MECKFLKVRWSPLEVVMLTEEWTDVCIRPDAKSLKIEDMNKAIFEKFNARCARTKQIRRSPEAVVTQRGRMVQFAKFVVEFDRNAIGHGRRPWFDLSVDEQLKIDIPNEWKRQVTTFTQELLNTFKQIILPLEHTHAFGKRKKMKKLVTKRKKISIRSSKSQQKMARVEHPYWTTQEKVLLAQRWGYFMKHEQLTLTEFETMPYDKSCTFLAFSARSSFSAWRKSRTLLSSWKFINTFNKQHDPGWFELTESERDVLIAWSELPDNFEDLDRDVFASMDEVVHEDTKPVTETPVQPLVPFSSKLYSTLLGPTPLLTDLCPKKEPIQTDDTLDRLLFEDDGDMEEQQTMENLAGNFVSDACFLLTNDEGPIKKEKSSEISLEPLPIRENAVQRVLESKLKSHKNQVYQVLRHLQDAVDSGYGRTLETIRAGKFDTTAGHTKHLNLVLEQQHKRMMSALRQAQETCTDNDAEMHSLKQDLFGERVGLVHF</sequence>
<dbReference type="Proteomes" id="UP000198211">
    <property type="component" value="Unassembled WGS sequence"/>
</dbReference>
<gene>
    <name evidence="1" type="ORF">PHMEG_00020611</name>
</gene>
<comment type="caution">
    <text evidence="1">The sequence shown here is derived from an EMBL/GenBank/DDBJ whole genome shotgun (WGS) entry which is preliminary data.</text>
</comment>
<accession>A0A225VR91</accession>
<reference evidence="2" key="1">
    <citation type="submission" date="2017-03" db="EMBL/GenBank/DDBJ databases">
        <title>Phytopthora megakarya and P. palmivora, two closely related causual agents of cacao black pod achieved similar genome size and gene model numbers by different mechanisms.</title>
        <authorList>
            <person name="Ali S."/>
            <person name="Shao J."/>
            <person name="Larry D.J."/>
            <person name="Kronmiller B."/>
            <person name="Shen D."/>
            <person name="Strem M.D."/>
            <person name="Melnick R.L."/>
            <person name="Guiltinan M.J."/>
            <person name="Tyler B.M."/>
            <person name="Meinhardt L.W."/>
            <person name="Bailey B.A."/>
        </authorList>
    </citation>
    <scope>NUCLEOTIDE SEQUENCE [LARGE SCALE GENOMIC DNA]</scope>
    <source>
        <strain evidence="2">zdho120</strain>
    </source>
</reference>
<evidence type="ECO:0000313" key="1">
    <source>
        <dbReference type="EMBL" id="OWZ07050.1"/>
    </source>
</evidence>
<name>A0A225VR91_9STRA</name>
<dbReference type="EMBL" id="NBNE01003698">
    <property type="protein sequence ID" value="OWZ07050.1"/>
    <property type="molecule type" value="Genomic_DNA"/>
</dbReference>
<organism evidence="1 2">
    <name type="scientific">Phytophthora megakarya</name>
    <dbReference type="NCBI Taxonomy" id="4795"/>
    <lineage>
        <taxon>Eukaryota</taxon>
        <taxon>Sar</taxon>
        <taxon>Stramenopiles</taxon>
        <taxon>Oomycota</taxon>
        <taxon>Peronosporomycetes</taxon>
        <taxon>Peronosporales</taxon>
        <taxon>Peronosporaceae</taxon>
        <taxon>Phytophthora</taxon>
    </lineage>
</organism>